<organism evidence="6 7">
    <name type="scientific">Erythrobacter litoralis (strain HTCC2594)</name>
    <dbReference type="NCBI Taxonomy" id="314225"/>
    <lineage>
        <taxon>Bacteria</taxon>
        <taxon>Pseudomonadati</taxon>
        <taxon>Pseudomonadota</taxon>
        <taxon>Alphaproteobacteria</taxon>
        <taxon>Sphingomonadales</taxon>
        <taxon>Erythrobacteraceae</taxon>
        <taxon>Erythrobacter/Porphyrobacter group</taxon>
        <taxon>Erythrobacter</taxon>
    </lineage>
</organism>
<comment type="subcellular location">
    <subcellularLocation>
        <location evidence="1">Membrane</location>
        <topology evidence="1">Multi-pass membrane protein</topology>
    </subcellularLocation>
</comment>
<dbReference type="AlphaFoldDB" id="Q2N6E9"/>
<dbReference type="Pfam" id="PF02600">
    <property type="entry name" value="DsbB"/>
    <property type="match status" value="1"/>
</dbReference>
<dbReference type="GO" id="GO:0016020">
    <property type="term" value="C:membrane"/>
    <property type="evidence" value="ECO:0007669"/>
    <property type="project" value="UniProtKB-SubCell"/>
</dbReference>
<evidence type="ECO:0000256" key="1">
    <source>
        <dbReference type="ARBA" id="ARBA00004141"/>
    </source>
</evidence>
<dbReference type="RefSeq" id="WP_011415564.1">
    <property type="nucleotide sequence ID" value="NC_007722.1"/>
</dbReference>
<reference evidence="7" key="1">
    <citation type="journal article" date="2009" name="J. Bacteriol.">
        <title>Complete genome sequence of Erythrobacter litoralis HTCC2594.</title>
        <authorList>
            <person name="Oh H.M."/>
            <person name="Giovannoni S.J."/>
            <person name="Ferriera S."/>
            <person name="Johnson J."/>
            <person name="Cho J.C."/>
        </authorList>
    </citation>
    <scope>NUCLEOTIDE SEQUENCE [LARGE SCALE GENOMIC DNA]</scope>
    <source>
        <strain evidence="7">HTCC2594</strain>
    </source>
</reference>
<evidence type="ECO:0000256" key="5">
    <source>
        <dbReference type="SAM" id="Phobius"/>
    </source>
</evidence>
<dbReference type="Gene3D" id="1.20.1550.10">
    <property type="entry name" value="DsbB-like"/>
    <property type="match status" value="1"/>
</dbReference>
<feature type="transmembrane region" description="Helical" evidence="5">
    <location>
        <begin position="67"/>
        <end position="87"/>
    </location>
</feature>
<accession>Q2N6E9</accession>
<dbReference type="SUPFAM" id="SSF158442">
    <property type="entry name" value="DsbB-like"/>
    <property type="match status" value="1"/>
</dbReference>
<dbReference type="HOGENOM" id="CLU_098660_0_2_5"/>
<dbReference type="EMBL" id="CP000157">
    <property type="protein sequence ID" value="ABC64742.1"/>
    <property type="molecule type" value="Genomic_DNA"/>
</dbReference>
<proteinExistence type="predicted"/>
<evidence type="ECO:0000313" key="6">
    <source>
        <dbReference type="EMBL" id="ABC64742.1"/>
    </source>
</evidence>
<feature type="transmembrane region" description="Helical" evidence="5">
    <location>
        <begin position="41"/>
        <end position="60"/>
    </location>
</feature>
<evidence type="ECO:0000256" key="3">
    <source>
        <dbReference type="ARBA" id="ARBA00022989"/>
    </source>
</evidence>
<gene>
    <name evidence="6" type="ordered locus">ELI_13250</name>
</gene>
<dbReference type="eggNOG" id="COG1495">
    <property type="taxonomic scope" value="Bacteria"/>
</dbReference>
<keyword evidence="2 5" id="KW-0812">Transmembrane</keyword>
<keyword evidence="4 5" id="KW-0472">Membrane</keyword>
<dbReference type="InterPro" id="IPR003752">
    <property type="entry name" value="DiS_bond_form_DsbB/BdbC"/>
</dbReference>
<dbReference type="KEGG" id="eli:ELI_13250"/>
<name>Q2N6E9_ERYLH</name>
<keyword evidence="3 5" id="KW-1133">Transmembrane helix</keyword>
<sequence length="165" mass="17621">MTETASQKLARQLALAIPALLLGGAYIGEFAFGLYPCEMCWWQRWPHFAALGFGLLASFFRPNTFWIALAAIAILVSGAIGAFHAGVEYGWWQGITACTAAIEAGGDPLEAIMNAPIVRCDVAPWSFLGISLAGWNFVISTLVGLVILFLLARNDTEADQGIAAA</sequence>
<dbReference type="OrthoDB" id="9808637at2"/>
<keyword evidence="7" id="KW-1185">Reference proteome</keyword>
<evidence type="ECO:0000313" key="7">
    <source>
        <dbReference type="Proteomes" id="UP000008808"/>
    </source>
</evidence>
<dbReference type="InterPro" id="IPR023380">
    <property type="entry name" value="DsbB-like_sf"/>
</dbReference>
<dbReference type="STRING" id="314225.ELI_13250"/>
<dbReference type="PIRSF" id="PIRSF033913">
    <property type="entry name" value="S-S_format_DsbB"/>
    <property type="match status" value="1"/>
</dbReference>
<feature type="transmembrane region" description="Helical" evidence="5">
    <location>
        <begin position="12"/>
        <end position="35"/>
    </location>
</feature>
<dbReference type="GO" id="GO:0006457">
    <property type="term" value="P:protein folding"/>
    <property type="evidence" value="ECO:0007669"/>
    <property type="project" value="InterPro"/>
</dbReference>
<evidence type="ECO:0000256" key="4">
    <source>
        <dbReference type="ARBA" id="ARBA00023136"/>
    </source>
</evidence>
<dbReference type="InterPro" id="IPR024199">
    <property type="entry name" value="Uncharacterised_DsbB"/>
</dbReference>
<evidence type="ECO:0000256" key="2">
    <source>
        <dbReference type="ARBA" id="ARBA00022692"/>
    </source>
</evidence>
<feature type="transmembrane region" description="Helical" evidence="5">
    <location>
        <begin position="132"/>
        <end position="152"/>
    </location>
</feature>
<dbReference type="Proteomes" id="UP000008808">
    <property type="component" value="Chromosome"/>
</dbReference>
<dbReference type="GO" id="GO:0015035">
    <property type="term" value="F:protein-disulfide reductase activity"/>
    <property type="evidence" value="ECO:0007669"/>
    <property type="project" value="InterPro"/>
</dbReference>
<protein>
    <submittedName>
        <fullName evidence="6">Disulfide bond formation protein</fullName>
    </submittedName>
</protein>